<dbReference type="RefSeq" id="WP_137269536.1">
    <property type="nucleotide sequence ID" value="NZ_JACYMO010000003.1"/>
</dbReference>
<feature type="region of interest" description="Disordered" evidence="1">
    <location>
        <begin position="27"/>
        <end position="46"/>
    </location>
</feature>
<dbReference type="OrthoDB" id="6493486at2"/>
<dbReference type="Proteomes" id="UP000306393">
    <property type="component" value="Unassembled WGS sequence"/>
</dbReference>
<dbReference type="PROSITE" id="PS51257">
    <property type="entry name" value="PROKAR_LIPOPROTEIN"/>
    <property type="match status" value="1"/>
</dbReference>
<comment type="caution">
    <text evidence="3">The sequence shown here is derived from an EMBL/GenBank/DDBJ whole genome shotgun (WGS) entry which is preliminary data.</text>
</comment>
<reference evidence="3 4" key="1">
    <citation type="journal article" date="2019" name="Sci. Rep.">
        <title>Differences in resource use lead to coexistence of seed-transmitted microbial populations.</title>
        <authorList>
            <person name="Torres-Cortes G."/>
            <person name="Garcia B.J."/>
            <person name="Compant S."/>
            <person name="Rezki S."/>
            <person name="Jones P."/>
            <person name="Preveaux A."/>
            <person name="Briand M."/>
            <person name="Roulet A."/>
            <person name="Bouchez O."/>
            <person name="Jacobson D."/>
            <person name="Barret M."/>
        </authorList>
    </citation>
    <scope>NUCLEOTIDE SEQUENCE [LARGE SCALE GENOMIC DNA]</scope>
    <source>
        <strain evidence="3 4">CFBP13511</strain>
    </source>
</reference>
<sequence>MKKWNALKWPFLATVLLLSACRGTGYSATDKSVASDQQRQTEQDGEKLQQCQQELAVLGSLKTRNFEANKQAFDQLMGSAAQYASLRNKVNGTTQGTVDALYHYKVSLLCAEISQAVLFQLARLEGPGK</sequence>
<name>A0A4U3F8R0_9GAMM</name>
<dbReference type="AlphaFoldDB" id="A0A4U3F8R0"/>
<proteinExistence type="predicted"/>
<keyword evidence="2" id="KW-0732">Signal</keyword>
<evidence type="ECO:0000313" key="4">
    <source>
        <dbReference type="Proteomes" id="UP000306393"/>
    </source>
</evidence>
<protein>
    <recommendedName>
        <fullName evidence="5">Lipoprotein</fullName>
    </recommendedName>
</protein>
<organism evidence="3 4">
    <name type="scientific">Erwinia persicina</name>
    <dbReference type="NCBI Taxonomy" id="55211"/>
    <lineage>
        <taxon>Bacteria</taxon>
        <taxon>Pseudomonadati</taxon>
        <taxon>Pseudomonadota</taxon>
        <taxon>Gammaproteobacteria</taxon>
        <taxon>Enterobacterales</taxon>
        <taxon>Erwiniaceae</taxon>
        <taxon>Erwinia</taxon>
    </lineage>
</organism>
<evidence type="ECO:0000256" key="2">
    <source>
        <dbReference type="SAM" id="SignalP"/>
    </source>
</evidence>
<accession>A0A4U3F8R0</accession>
<dbReference type="EMBL" id="QGAC01000013">
    <property type="protein sequence ID" value="TKJ89105.1"/>
    <property type="molecule type" value="Genomic_DNA"/>
</dbReference>
<evidence type="ECO:0008006" key="5">
    <source>
        <dbReference type="Google" id="ProtNLM"/>
    </source>
</evidence>
<feature type="compositionally biased region" description="Polar residues" evidence="1">
    <location>
        <begin position="27"/>
        <end position="38"/>
    </location>
</feature>
<evidence type="ECO:0000256" key="1">
    <source>
        <dbReference type="SAM" id="MobiDB-lite"/>
    </source>
</evidence>
<gene>
    <name evidence="3" type="ORF">EpCFBP13511_14760</name>
</gene>
<feature type="chain" id="PRO_5020613590" description="Lipoprotein" evidence="2">
    <location>
        <begin position="28"/>
        <end position="129"/>
    </location>
</feature>
<evidence type="ECO:0000313" key="3">
    <source>
        <dbReference type="EMBL" id="TKJ89105.1"/>
    </source>
</evidence>
<feature type="signal peptide" evidence="2">
    <location>
        <begin position="1"/>
        <end position="27"/>
    </location>
</feature>